<evidence type="ECO:0000256" key="2">
    <source>
        <dbReference type="ARBA" id="ARBA00004435"/>
    </source>
</evidence>
<keyword evidence="16" id="KW-1185">Reference proteome</keyword>
<evidence type="ECO:0000313" key="16">
    <source>
        <dbReference type="Proteomes" id="UP000523146"/>
    </source>
</evidence>
<dbReference type="GO" id="GO:0005886">
    <property type="term" value="C:plasma membrane"/>
    <property type="evidence" value="ECO:0007669"/>
    <property type="project" value="UniProtKB-SubCell"/>
</dbReference>
<keyword evidence="14" id="KW-0393">Immunoglobulin domain</keyword>
<keyword evidence="7" id="KW-0732">Signal</keyword>
<dbReference type="EMBL" id="VXBI01001694">
    <property type="protein sequence ID" value="NWS80814.1"/>
    <property type="molecule type" value="Genomic_DNA"/>
</dbReference>
<evidence type="ECO:0000256" key="6">
    <source>
        <dbReference type="ARBA" id="ARBA00022692"/>
    </source>
</evidence>
<evidence type="ECO:0000313" key="15">
    <source>
        <dbReference type="EMBL" id="NWS80814.1"/>
    </source>
</evidence>
<evidence type="ECO:0000256" key="9">
    <source>
        <dbReference type="ARBA" id="ARBA00022949"/>
    </source>
</evidence>
<dbReference type="InterPro" id="IPR036179">
    <property type="entry name" value="Ig-like_dom_sf"/>
</dbReference>
<sequence length="137" mass="14455">PYRDRVEFSRTSIRFRSVTREDTGKYICEVVGDGSHIAKSEVNLIVQGEPLSPSLSPSLALSLALVPIPVPIPGPCPLLAQVLLSQHSIGTPSRQGGTLSLSLSLGCVRVALGSASPCPQGGSRRFCPYPCPCPWSG</sequence>
<dbReference type="PANTHER" id="PTHR45113:SF1">
    <property type="entry name" value="JUNCTIONAL ADHESION MOLECULE A"/>
    <property type="match status" value="1"/>
</dbReference>
<dbReference type="Gene3D" id="2.60.40.10">
    <property type="entry name" value="Immunoglobulins"/>
    <property type="match status" value="1"/>
</dbReference>
<dbReference type="GO" id="GO:0007155">
    <property type="term" value="P:cell adhesion"/>
    <property type="evidence" value="ECO:0007669"/>
    <property type="project" value="InterPro"/>
</dbReference>
<keyword evidence="9" id="KW-0965">Cell junction</keyword>
<evidence type="ECO:0000256" key="4">
    <source>
        <dbReference type="ARBA" id="ARBA00022475"/>
    </source>
</evidence>
<dbReference type="GO" id="GO:0090559">
    <property type="term" value="P:regulation of membrane permeability"/>
    <property type="evidence" value="ECO:0007669"/>
    <property type="project" value="TreeGrafter"/>
</dbReference>
<dbReference type="InterPro" id="IPR013783">
    <property type="entry name" value="Ig-like_fold"/>
</dbReference>
<comment type="subcellular location">
    <subcellularLocation>
        <location evidence="2">Cell junction</location>
        <location evidence="2">Tight junction</location>
    </subcellularLocation>
    <subcellularLocation>
        <location evidence="1">Cell membrane</location>
        <topology evidence="1">Single-pass type I membrane protein</topology>
    </subcellularLocation>
</comment>
<feature type="non-terminal residue" evidence="15">
    <location>
        <position position="137"/>
    </location>
</feature>
<keyword evidence="12" id="KW-1015">Disulfide bond</keyword>
<keyword evidence="4" id="KW-1003">Cell membrane</keyword>
<proteinExistence type="predicted"/>
<keyword evidence="8" id="KW-0677">Repeat</keyword>
<evidence type="ECO:0000256" key="11">
    <source>
        <dbReference type="ARBA" id="ARBA00023136"/>
    </source>
</evidence>
<keyword evidence="11" id="KW-0472">Membrane</keyword>
<dbReference type="PANTHER" id="PTHR45113">
    <property type="entry name" value="JUNCTIONAL ADHESION MOLECULE A"/>
    <property type="match status" value="1"/>
</dbReference>
<keyword evidence="5" id="KW-0597">Phosphoprotein</keyword>
<dbReference type="GO" id="GO:0005923">
    <property type="term" value="C:bicellular tight junction"/>
    <property type="evidence" value="ECO:0007669"/>
    <property type="project" value="UniProtKB-SubCell"/>
</dbReference>
<gene>
    <name evidence="15" type="primary">F11r</name>
    <name evidence="15" type="ORF">TOXRED_R15399</name>
</gene>
<dbReference type="GO" id="GO:0050892">
    <property type="term" value="P:intestinal absorption"/>
    <property type="evidence" value="ECO:0007669"/>
    <property type="project" value="TreeGrafter"/>
</dbReference>
<keyword evidence="10" id="KW-1133">Transmembrane helix</keyword>
<evidence type="ECO:0000256" key="8">
    <source>
        <dbReference type="ARBA" id="ARBA00022737"/>
    </source>
</evidence>
<evidence type="ECO:0000256" key="7">
    <source>
        <dbReference type="ARBA" id="ARBA00022729"/>
    </source>
</evidence>
<keyword evidence="6" id="KW-0812">Transmembrane</keyword>
<feature type="non-terminal residue" evidence="15">
    <location>
        <position position="1"/>
    </location>
</feature>
<dbReference type="GO" id="GO:0090557">
    <property type="term" value="P:establishment of endothelial intestinal barrier"/>
    <property type="evidence" value="ECO:0007669"/>
    <property type="project" value="TreeGrafter"/>
</dbReference>
<evidence type="ECO:0000256" key="3">
    <source>
        <dbReference type="ARBA" id="ARBA00022427"/>
    </source>
</evidence>
<evidence type="ECO:0000256" key="12">
    <source>
        <dbReference type="ARBA" id="ARBA00023157"/>
    </source>
</evidence>
<dbReference type="AlphaFoldDB" id="A0A7K5IHH7"/>
<keyword evidence="3" id="KW-0796">Tight junction</keyword>
<reference evidence="15 16" key="1">
    <citation type="submission" date="2019-09" db="EMBL/GenBank/DDBJ databases">
        <title>Bird 10,000 Genomes (B10K) Project - Family phase.</title>
        <authorList>
            <person name="Zhang G."/>
        </authorList>
    </citation>
    <scope>NUCLEOTIDE SEQUENCE [LARGE SCALE GENOMIC DNA]</scope>
    <source>
        <strain evidence="15">B10K-DU-002-15</strain>
        <tissue evidence="15">Muscle</tissue>
    </source>
</reference>
<dbReference type="InterPro" id="IPR042456">
    <property type="entry name" value="F11R"/>
</dbReference>
<evidence type="ECO:0000256" key="14">
    <source>
        <dbReference type="ARBA" id="ARBA00023319"/>
    </source>
</evidence>
<evidence type="ECO:0000256" key="1">
    <source>
        <dbReference type="ARBA" id="ARBA00004251"/>
    </source>
</evidence>
<dbReference type="Proteomes" id="UP000523146">
    <property type="component" value="Unassembled WGS sequence"/>
</dbReference>
<evidence type="ECO:0000256" key="5">
    <source>
        <dbReference type="ARBA" id="ARBA00022553"/>
    </source>
</evidence>
<accession>A0A7K5IHH7</accession>
<comment type="caution">
    <text evidence="15">The sequence shown here is derived from an EMBL/GenBank/DDBJ whole genome shotgun (WGS) entry which is preliminary data.</text>
</comment>
<dbReference type="SUPFAM" id="SSF48726">
    <property type="entry name" value="Immunoglobulin"/>
    <property type="match status" value="1"/>
</dbReference>
<organism evidence="15 16">
    <name type="scientific">Toxostoma redivivum</name>
    <name type="common">California thrasher</name>
    <dbReference type="NCBI Taxonomy" id="99882"/>
    <lineage>
        <taxon>Eukaryota</taxon>
        <taxon>Metazoa</taxon>
        <taxon>Chordata</taxon>
        <taxon>Craniata</taxon>
        <taxon>Vertebrata</taxon>
        <taxon>Euteleostomi</taxon>
        <taxon>Archelosauria</taxon>
        <taxon>Archosauria</taxon>
        <taxon>Dinosauria</taxon>
        <taxon>Saurischia</taxon>
        <taxon>Theropoda</taxon>
        <taxon>Coelurosauria</taxon>
        <taxon>Aves</taxon>
        <taxon>Neognathae</taxon>
        <taxon>Neoaves</taxon>
        <taxon>Telluraves</taxon>
        <taxon>Australaves</taxon>
        <taxon>Passeriformes</taxon>
        <taxon>Mimidae</taxon>
        <taxon>Toxostoma</taxon>
    </lineage>
</organism>
<evidence type="ECO:0000256" key="13">
    <source>
        <dbReference type="ARBA" id="ARBA00023180"/>
    </source>
</evidence>
<keyword evidence="13" id="KW-0325">Glycoprotein</keyword>
<name>A0A7K5IHH7_TOXRE</name>
<evidence type="ECO:0000256" key="10">
    <source>
        <dbReference type="ARBA" id="ARBA00022989"/>
    </source>
</evidence>
<protein>
    <submittedName>
        <fullName evidence="15">JAM1 protein</fullName>
    </submittedName>
</protein>